<sequence length="209" mass="23028">MLFRRNRRDLLKVPPHQPVFPTLDLQNTIMRHPGTPAAGAQLDVKTSGGVTTAASPGRREYERGVNMTSRYGKTYSKKGSASNSKFDELFSGKRAKISTKWGESTFKAQLSQKRPCLKVEAVEQPKRQKLEDELLEDPFGFDSDDDSLPVSSRNPVPTKGQQSTESLKPVDEDNVASLLEVNSTVNQPISGDAIVCSKFAALADRDRSC</sequence>
<evidence type="ECO:0000313" key="2">
    <source>
        <dbReference type="EMBL" id="GCB76581.1"/>
    </source>
</evidence>
<comment type="caution">
    <text evidence="2">The sequence shown here is derived from an EMBL/GenBank/DDBJ whole genome shotgun (WGS) entry which is preliminary data.</text>
</comment>
<evidence type="ECO:0008006" key="4">
    <source>
        <dbReference type="Google" id="ProtNLM"/>
    </source>
</evidence>
<dbReference type="STRING" id="75743.A0A401PTX8"/>
<evidence type="ECO:0000256" key="1">
    <source>
        <dbReference type="SAM" id="MobiDB-lite"/>
    </source>
</evidence>
<feature type="region of interest" description="Disordered" evidence="1">
    <location>
        <begin position="131"/>
        <end position="171"/>
    </location>
</feature>
<dbReference type="Proteomes" id="UP000288216">
    <property type="component" value="Unassembled WGS sequence"/>
</dbReference>
<feature type="compositionally biased region" description="Polar residues" evidence="1">
    <location>
        <begin position="149"/>
        <end position="166"/>
    </location>
</feature>
<name>A0A401PTX8_SCYTO</name>
<reference evidence="2 3" key="1">
    <citation type="journal article" date="2018" name="Nat. Ecol. Evol.">
        <title>Shark genomes provide insights into elasmobranch evolution and the origin of vertebrates.</title>
        <authorList>
            <person name="Hara Y"/>
            <person name="Yamaguchi K"/>
            <person name="Onimaru K"/>
            <person name="Kadota M"/>
            <person name="Koyanagi M"/>
            <person name="Keeley SD"/>
            <person name="Tatsumi K"/>
            <person name="Tanaka K"/>
            <person name="Motone F"/>
            <person name="Kageyama Y"/>
            <person name="Nozu R"/>
            <person name="Adachi N"/>
            <person name="Nishimura O"/>
            <person name="Nakagawa R"/>
            <person name="Tanegashima C"/>
            <person name="Kiyatake I"/>
            <person name="Matsumoto R"/>
            <person name="Murakumo K"/>
            <person name="Nishida K"/>
            <person name="Terakita A"/>
            <person name="Kuratani S"/>
            <person name="Sato K"/>
            <person name="Hyodo S Kuraku.S."/>
        </authorList>
    </citation>
    <scope>NUCLEOTIDE SEQUENCE [LARGE SCALE GENOMIC DNA]</scope>
</reference>
<protein>
    <recommendedName>
        <fullName evidence="4">WAPL domain-containing protein</fullName>
    </recommendedName>
</protein>
<evidence type="ECO:0000313" key="3">
    <source>
        <dbReference type="Proteomes" id="UP000288216"/>
    </source>
</evidence>
<gene>
    <name evidence="2" type="ORF">scyTo_0019162</name>
</gene>
<dbReference type="OrthoDB" id="78088at2759"/>
<keyword evidence="3" id="KW-1185">Reference proteome</keyword>
<proteinExistence type="predicted"/>
<dbReference type="AlphaFoldDB" id="A0A401PTX8"/>
<accession>A0A401PTX8</accession>
<dbReference type="EMBL" id="BFAA01013987">
    <property type="protein sequence ID" value="GCB76581.1"/>
    <property type="molecule type" value="Genomic_DNA"/>
</dbReference>
<organism evidence="2 3">
    <name type="scientific">Scyliorhinus torazame</name>
    <name type="common">Cloudy catshark</name>
    <name type="synonym">Catulus torazame</name>
    <dbReference type="NCBI Taxonomy" id="75743"/>
    <lineage>
        <taxon>Eukaryota</taxon>
        <taxon>Metazoa</taxon>
        <taxon>Chordata</taxon>
        <taxon>Craniata</taxon>
        <taxon>Vertebrata</taxon>
        <taxon>Chondrichthyes</taxon>
        <taxon>Elasmobranchii</taxon>
        <taxon>Galeomorphii</taxon>
        <taxon>Galeoidea</taxon>
        <taxon>Carcharhiniformes</taxon>
        <taxon>Scyliorhinidae</taxon>
        <taxon>Scyliorhinus</taxon>
    </lineage>
</organism>